<dbReference type="OrthoDB" id="294295at2759"/>
<dbReference type="Proteomes" id="UP000093000">
    <property type="component" value="Unassembled WGS sequence"/>
</dbReference>
<dbReference type="PRINTS" id="PR00080">
    <property type="entry name" value="SDRFAMILY"/>
</dbReference>
<dbReference type="InterPro" id="IPR036291">
    <property type="entry name" value="NAD(P)-bd_dom_sf"/>
</dbReference>
<dbReference type="EMBL" id="LUGH01000301">
    <property type="protein sequence ID" value="OBZ86419.1"/>
    <property type="molecule type" value="Genomic_DNA"/>
</dbReference>
<dbReference type="FunFam" id="3.40.50.720:FF:000084">
    <property type="entry name" value="Short-chain dehydrogenase reductase"/>
    <property type="match status" value="1"/>
</dbReference>
<dbReference type="Pfam" id="PF13561">
    <property type="entry name" value="adh_short_C2"/>
    <property type="match status" value="1"/>
</dbReference>
<keyword evidence="2" id="KW-0521">NADP</keyword>
<keyword evidence="5" id="KW-1185">Reference proteome</keyword>
<comment type="similarity">
    <text evidence="1">Belongs to the short-chain dehydrogenases/reductases (SDR) family.</text>
</comment>
<dbReference type="PRINTS" id="PR00081">
    <property type="entry name" value="GDHRDH"/>
</dbReference>
<evidence type="ECO:0000313" key="4">
    <source>
        <dbReference type="EMBL" id="OBZ86419.1"/>
    </source>
</evidence>
<dbReference type="InterPro" id="IPR052178">
    <property type="entry name" value="Sec_Metab_Biosynth_SDR"/>
</dbReference>
<dbReference type="GO" id="GO:0016491">
    <property type="term" value="F:oxidoreductase activity"/>
    <property type="evidence" value="ECO:0007669"/>
    <property type="project" value="UniProtKB-KW"/>
</dbReference>
<dbReference type="Gene3D" id="3.40.50.720">
    <property type="entry name" value="NAD(P)-binding Rossmann-like Domain"/>
    <property type="match status" value="1"/>
</dbReference>
<name>A0A1C7NCE0_9FUNG</name>
<comment type="caution">
    <text evidence="4">The sequence shown here is derived from an EMBL/GenBank/DDBJ whole genome shotgun (WGS) entry which is preliminary data.</text>
</comment>
<dbReference type="AlphaFoldDB" id="A0A1C7NCE0"/>
<dbReference type="SUPFAM" id="SSF51735">
    <property type="entry name" value="NAD(P)-binding Rossmann-fold domains"/>
    <property type="match status" value="1"/>
</dbReference>
<reference evidence="4 5" key="1">
    <citation type="submission" date="2016-03" db="EMBL/GenBank/DDBJ databases">
        <title>Choanephora cucurbitarum.</title>
        <authorList>
            <person name="Min B."/>
            <person name="Park H."/>
            <person name="Park J.-H."/>
            <person name="Shin H.-D."/>
            <person name="Choi I.-G."/>
        </authorList>
    </citation>
    <scope>NUCLEOTIDE SEQUENCE [LARGE SCALE GENOMIC DNA]</scope>
    <source>
        <strain evidence="4 5">KUS-F28377</strain>
    </source>
</reference>
<dbReference type="InterPro" id="IPR020904">
    <property type="entry name" value="Sc_DH/Rdtase_CS"/>
</dbReference>
<dbReference type="PANTHER" id="PTHR43618:SF17">
    <property type="entry name" value="RHAMNOLIPIDS BIOSYNTHESIS 3-OXOACYL-[ACYL-CARRIER-PROTEIN] REDUCTASE"/>
    <property type="match status" value="1"/>
</dbReference>
<sequence>MDYSKLFDVKDKVVLVTGGSRGIGEMIATGFVSAGAKVYITSRSADVCYKVAKELTGKGPGKCIAIPADLQKLDEVKRLVTELSKHEDHLDVLVNNAGANWNEAVDTYPDDAFEKVVNLNLKRIFTLTQACLPLLTAKATLENTTSVINIGSIDGIRPPMQETYAYSASKGGLHQMSRHMAGRLGSRGVRVNVIAPGAFQSKMMKATLDKFHDSIVAKVPVHRIGSPEDIAGTCIYLSSRAGQYTNGAIITCDGGTVQGEAKM</sequence>
<dbReference type="PROSITE" id="PS00061">
    <property type="entry name" value="ADH_SHORT"/>
    <property type="match status" value="1"/>
</dbReference>
<evidence type="ECO:0000256" key="1">
    <source>
        <dbReference type="ARBA" id="ARBA00006484"/>
    </source>
</evidence>
<proteinExistence type="inferred from homology"/>
<dbReference type="InParanoid" id="A0A1C7NCE0"/>
<evidence type="ECO:0000313" key="5">
    <source>
        <dbReference type="Proteomes" id="UP000093000"/>
    </source>
</evidence>
<dbReference type="STRING" id="101091.A0A1C7NCE0"/>
<evidence type="ECO:0000256" key="2">
    <source>
        <dbReference type="ARBA" id="ARBA00022857"/>
    </source>
</evidence>
<evidence type="ECO:0000256" key="3">
    <source>
        <dbReference type="ARBA" id="ARBA00023002"/>
    </source>
</evidence>
<organism evidence="4 5">
    <name type="scientific">Choanephora cucurbitarum</name>
    <dbReference type="NCBI Taxonomy" id="101091"/>
    <lineage>
        <taxon>Eukaryota</taxon>
        <taxon>Fungi</taxon>
        <taxon>Fungi incertae sedis</taxon>
        <taxon>Mucoromycota</taxon>
        <taxon>Mucoromycotina</taxon>
        <taxon>Mucoromycetes</taxon>
        <taxon>Mucorales</taxon>
        <taxon>Mucorineae</taxon>
        <taxon>Choanephoraceae</taxon>
        <taxon>Choanephoroideae</taxon>
        <taxon>Choanephora</taxon>
    </lineage>
</organism>
<keyword evidence="3" id="KW-0560">Oxidoreductase</keyword>
<gene>
    <name evidence="4" type="primary">rhlG_1</name>
    <name evidence="4" type="ORF">A0J61_05542</name>
</gene>
<accession>A0A1C7NCE0</accession>
<dbReference type="PANTHER" id="PTHR43618">
    <property type="entry name" value="7-ALPHA-HYDROXYSTEROID DEHYDROGENASE"/>
    <property type="match status" value="1"/>
</dbReference>
<protein>
    <submittedName>
        <fullName evidence="4">Rhamnolipids biosynthesis 3-oxoacyl-[acyl-carrier-protein] reductase</fullName>
    </submittedName>
</protein>
<dbReference type="InterPro" id="IPR002347">
    <property type="entry name" value="SDR_fam"/>
</dbReference>